<evidence type="ECO:0000313" key="3">
    <source>
        <dbReference type="Proteomes" id="UP000638732"/>
    </source>
</evidence>
<protein>
    <recommendedName>
        <fullName evidence="1">CD-NTase-associated protein 12/Pycsar effector protein TIR domain-containing protein</fullName>
    </recommendedName>
</protein>
<keyword evidence="3" id="KW-1185">Reference proteome</keyword>
<dbReference type="EMBL" id="WWEO01000040">
    <property type="protein sequence ID" value="NCD69124.1"/>
    <property type="molecule type" value="Genomic_DNA"/>
</dbReference>
<reference evidence="2" key="2">
    <citation type="submission" date="2020-10" db="EMBL/GenBank/DDBJ databases">
        <title>Mucilaginibacter sp. nov., isolated from soil.</title>
        <authorList>
            <person name="Jeon C.O."/>
        </authorList>
    </citation>
    <scope>NUCLEOTIDE SEQUENCE</scope>
    <source>
        <strain evidence="2">R11</strain>
    </source>
</reference>
<evidence type="ECO:0000259" key="1">
    <source>
        <dbReference type="Pfam" id="PF10137"/>
    </source>
</evidence>
<comment type="caution">
    <text evidence="2">The sequence shown here is derived from an EMBL/GenBank/DDBJ whole genome shotgun (WGS) entry which is preliminary data.</text>
</comment>
<sequence length="127" mass="14339">MEQLKEILTFGQFDLTISVEKESTAISVPDKVFSDMRGCNAAVIHVEGERELLDQQGTTHYIINENVLIEIGAAIALYGKKFILLCEQSVKLPSNLQGLYRCNYEGKELSYDATMKLLKAFNEFRNS</sequence>
<reference evidence="2" key="1">
    <citation type="submission" date="2020-01" db="EMBL/GenBank/DDBJ databases">
        <authorList>
            <person name="Seo Y.L."/>
        </authorList>
    </citation>
    <scope>NUCLEOTIDE SEQUENCE</scope>
    <source>
        <strain evidence="2">R11</strain>
    </source>
</reference>
<dbReference type="AlphaFoldDB" id="A0A965ZDM8"/>
<accession>A0A965ZDM8</accession>
<dbReference type="Proteomes" id="UP000638732">
    <property type="component" value="Unassembled WGS sequence"/>
</dbReference>
<dbReference type="InterPro" id="IPR019302">
    <property type="entry name" value="CAP12/PCTIR_TIR_dom"/>
</dbReference>
<dbReference type="Pfam" id="PF10137">
    <property type="entry name" value="CAP12-PCTIR_TIR"/>
    <property type="match status" value="1"/>
</dbReference>
<proteinExistence type="predicted"/>
<evidence type="ECO:0000313" key="2">
    <source>
        <dbReference type="EMBL" id="NCD69124.1"/>
    </source>
</evidence>
<organism evidence="2 3">
    <name type="scientific">Mucilaginibacter agri</name>
    <dbReference type="NCBI Taxonomy" id="2695265"/>
    <lineage>
        <taxon>Bacteria</taxon>
        <taxon>Pseudomonadati</taxon>
        <taxon>Bacteroidota</taxon>
        <taxon>Sphingobacteriia</taxon>
        <taxon>Sphingobacteriales</taxon>
        <taxon>Sphingobacteriaceae</taxon>
        <taxon>Mucilaginibacter</taxon>
    </lineage>
</organism>
<name>A0A965ZDM8_9SPHI</name>
<feature type="domain" description="CD-NTase-associated protein 12/Pycsar effector protein TIR" evidence="1">
    <location>
        <begin position="2"/>
        <end position="105"/>
    </location>
</feature>
<gene>
    <name evidence="2" type="ORF">GSY63_07135</name>
</gene>
<dbReference type="GO" id="GO:0050135">
    <property type="term" value="F:NADP+ nucleosidase activity"/>
    <property type="evidence" value="ECO:0007669"/>
    <property type="project" value="InterPro"/>
</dbReference>